<comment type="caution">
    <text evidence="12">The sequence shown here is derived from an EMBL/GenBank/DDBJ whole genome shotgun (WGS) entry which is preliminary data.</text>
</comment>
<evidence type="ECO:0000256" key="2">
    <source>
        <dbReference type="ARBA" id="ARBA00001974"/>
    </source>
</evidence>
<reference evidence="12 13" key="1">
    <citation type="submission" date="2018-04" db="EMBL/GenBank/DDBJ databases">
        <title>The genome of golden apple snail Pomacea canaliculata provides insight into stress tolerance and invasive adaptation.</title>
        <authorList>
            <person name="Liu C."/>
            <person name="Liu B."/>
            <person name="Ren Y."/>
            <person name="Zhang Y."/>
            <person name="Wang H."/>
            <person name="Li S."/>
            <person name="Jiang F."/>
            <person name="Yin L."/>
            <person name="Zhang G."/>
            <person name="Qian W."/>
            <person name="Fan W."/>
        </authorList>
    </citation>
    <scope>NUCLEOTIDE SEQUENCE [LARGE SCALE GENOMIC DNA]</scope>
    <source>
        <strain evidence="12">SZHN2017</strain>
        <tissue evidence="12">Muscle</tissue>
    </source>
</reference>
<evidence type="ECO:0000256" key="1">
    <source>
        <dbReference type="ARBA" id="ARBA00001917"/>
    </source>
</evidence>
<evidence type="ECO:0000256" key="10">
    <source>
        <dbReference type="ARBA" id="ARBA00023002"/>
    </source>
</evidence>
<evidence type="ECO:0000313" key="13">
    <source>
        <dbReference type="Proteomes" id="UP000245119"/>
    </source>
</evidence>
<keyword evidence="6" id="KW-0285">Flavoprotein</keyword>
<evidence type="ECO:0000256" key="6">
    <source>
        <dbReference type="ARBA" id="ARBA00022630"/>
    </source>
</evidence>
<sequence>MTHLTDLHTKISEILNSVGFEVYPFLIGWYNDLVQEKFKLPYDRDILAFVVLSTPAMFDKAFKPFIYRQSCEGPADPIDQCMRYYFGLIKEAFPDKEVDVIHDFEMTPTRRPKILVQTAGHVAGAAYYYQKKDVTDEAWYPDKKMGGFSIHPKYGGWFALRGVFIFKSIHQPDLPRIEPVDCLPSQEDRKMLLESFNFNYHDWSYRDIVVADERYSEEQKKYFQTDPRDRKDILKEILANCVRKEKN</sequence>
<keyword evidence="9" id="KW-0521">NADP</keyword>
<dbReference type="GO" id="GO:0071949">
    <property type="term" value="F:FAD binding"/>
    <property type="evidence" value="ECO:0007669"/>
    <property type="project" value="TreeGrafter"/>
</dbReference>
<comment type="cofactor">
    <cofactor evidence="2">
        <name>FAD</name>
        <dbReference type="ChEBI" id="CHEBI:57692"/>
    </cofactor>
</comment>
<keyword evidence="7" id="KW-0288">FMN</keyword>
<dbReference type="OrthoDB" id="409189at2759"/>
<evidence type="ECO:0000256" key="11">
    <source>
        <dbReference type="ARBA" id="ARBA00031313"/>
    </source>
</evidence>
<evidence type="ECO:0000256" key="9">
    <source>
        <dbReference type="ARBA" id="ARBA00022857"/>
    </source>
</evidence>
<dbReference type="GO" id="GO:0009235">
    <property type="term" value="P:cobalamin metabolic process"/>
    <property type="evidence" value="ECO:0007669"/>
    <property type="project" value="TreeGrafter"/>
</dbReference>
<keyword evidence="13" id="KW-1185">Reference proteome</keyword>
<evidence type="ECO:0000313" key="12">
    <source>
        <dbReference type="EMBL" id="PVD23281.1"/>
    </source>
</evidence>
<evidence type="ECO:0000256" key="8">
    <source>
        <dbReference type="ARBA" id="ARBA00022827"/>
    </source>
</evidence>
<evidence type="ECO:0000256" key="5">
    <source>
        <dbReference type="ARBA" id="ARBA00022490"/>
    </source>
</evidence>
<protein>
    <recommendedName>
        <fullName evidence="11">Cyanocobalamin reductase (cyanide-eliminating)</fullName>
    </recommendedName>
</protein>
<dbReference type="PANTHER" id="PTHR31457:SF2">
    <property type="entry name" value="CYANOCOBALAMIN REDUCTASE _ ALKYLCOBALAMIN DEALKYLASE"/>
    <property type="match status" value="1"/>
</dbReference>
<gene>
    <name evidence="12" type="ORF">C0Q70_16547</name>
</gene>
<dbReference type="GO" id="GO:0032451">
    <property type="term" value="F:demethylase activity"/>
    <property type="evidence" value="ECO:0007669"/>
    <property type="project" value="TreeGrafter"/>
</dbReference>
<dbReference type="GO" id="GO:0005737">
    <property type="term" value="C:cytoplasm"/>
    <property type="evidence" value="ECO:0007669"/>
    <property type="project" value="UniProtKB-SubCell"/>
</dbReference>
<dbReference type="GO" id="GO:0033787">
    <property type="term" value="F:cyanocobalamin reductase (cyanide-eliminating) (NADP+) activity"/>
    <property type="evidence" value="ECO:0007669"/>
    <property type="project" value="TreeGrafter"/>
</dbReference>
<evidence type="ECO:0000256" key="3">
    <source>
        <dbReference type="ARBA" id="ARBA00004496"/>
    </source>
</evidence>
<name>A0A2T7NQ28_POMCA</name>
<accession>A0A2T7NQ28</accession>
<comment type="cofactor">
    <cofactor evidence="1">
        <name>FMN</name>
        <dbReference type="ChEBI" id="CHEBI:58210"/>
    </cofactor>
</comment>
<dbReference type="OMA" id="FQVGWYN"/>
<dbReference type="PANTHER" id="PTHR31457">
    <property type="entry name" value="METHYLMALONIC ACIDURIA AND HOMOCYSTINURIA TYPE C PROTEIN"/>
    <property type="match status" value="1"/>
</dbReference>
<dbReference type="AlphaFoldDB" id="A0A2T7NQ28"/>
<dbReference type="CDD" id="cd12959">
    <property type="entry name" value="MMACHC-like"/>
    <property type="match status" value="1"/>
</dbReference>
<dbReference type="EMBL" id="PZQS01000010">
    <property type="protein sequence ID" value="PVD23281.1"/>
    <property type="molecule type" value="Genomic_DNA"/>
</dbReference>
<evidence type="ECO:0000256" key="4">
    <source>
        <dbReference type="ARBA" id="ARBA00007762"/>
    </source>
</evidence>
<organism evidence="12 13">
    <name type="scientific">Pomacea canaliculata</name>
    <name type="common">Golden apple snail</name>
    <dbReference type="NCBI Taxonomy" id="400727"/>
    <lineage>
        <taxon>Eukaryota</taxon>
        <taxon>Metazoa</taxon>
        <taxon>Spiralia</taxon>
        <taxon>Lophotrochozoa</taxon>
        <taxon>Mollusca</taxon>
        <taxon>Gastropoda</taxon>
        <taxon>Caenogastropoda</taxon>
        <taxon>Architaenioglossa</taxon>
        <taxon>Ampullarioidea</taxon>
        <taxon>Ampullariidae</taxon>
        <taxon>Pomacea</taxon>
    </lineage>
</organism>
<keyword evidence="8" id="KW-0274">FAD</keyword>
<dbReference type="InterPro" id="IPR032037">
    <property type="entry name" value="MMACHC"/>
</dbReference>
<comment type="subcellular location">
    <subcellularLocation>
        <location evidence="3">Cytoplasm</location>
    </subcellularLocation>
</comment>
<proteinExistence type="inferred from homology"/>
<keyword evidence="5" id="KW-0963">Cytoplasm</keyword>
<dbReference type="Proteomes" id="UP000245119">
    <property type="component" value="Linkage Group LG10"/>
</dbReference>
<dbReference type="STRING" id="400727.A0A2T7NQ28"/>
<comment type="similarity">
    <text evidence="4">Belongs to the MMACHC family.</text>
</comment>
<keyword evidence="10" id="KW-0560">Oxidoreductase</keyword>
<evidence type="ECO:0000256" key="7">
    <source>
        <dbReference type="ARBA" id="ARBA00022643"/>
    </source>
</evidence>
<dbReference type="Pfam" id="PF16690">
    <property type="entry name" value="MMACHC"/>
    <property type="match status" value="1"/>
</dbReference>